<dbReference type="PIRSF" id="PIRSF001221">
    <property type="entry name" value="Amidase_fungi"/>
    <property type="match status" value="1"/>
</dbReference>
<dbReference type="Proteomes" id="UP000301751">
    <property type="component" value="Unassembled WGS sequence"/>
</dbReference>
<dbReference type="PANTHER" id="PTHR43372">
    <property type="entry name" value="FATTY-ACID AMIDE HYDROLASE"/>
    <property type="match status" value="1"/>
</dbReference>
<dbReference type="EMBL" id="BJCL01000001">
    <property type="protein sequence ID" value="GCL60952.1"/>
    <property type="molecule type" value="Genomic_DNA"/>
</dbReference>
<dbReference type="InterPro" id="IPR023631">
    <property type="entry name" value="Amidase_dom"/>
</dbReference>
<dbReference type="NCBIfam" id="NF004816">
    <property type="entry name" value="PRK06170.1"/>
    <property type="match status" value="1"/>
</dbReference>
<feature type="domain" description="Amidase" evidence="1">
    <location>
        <begin position="32"/>
        <end position="466"/>
    </location>
</feature>
<dbReference type="GO" id="GO:0012505">
    <property type="term" value="C:endomembrane system"/>
    <property type="evidence" value="ECO:0007669"/>
    <property type="project" value="TreeGrafter"/>
</dbReference>
<reference evidence="3" key="1">
    <citation type="submission" date="2019-03" db="EMBL/GenBank/DDBJ databases">
        <title>Aquabacterium pictum sp.nov., the first bacteriochlorophyll a-containing freshwater bacterium in the genus Aquabacterium of the class Betaproteobacteria.</title>
        <authorList>
            <person name="Hirose S."/>
            <person name="Tank M."/>
            <person name="Hara E."/>
            <person name="Tamaki H."/>
            <person name="Takaichi S."/>
            <person name="Haruta S."/>
            <person name="Hanada S."/>
        </authorList>
    </citation>
    <scope>NUCLEOTIDE SEQUENCE [LARGE SCALE GENOMIC DNA]</scope>
    <source>
        <strain evidence="3">W35</strain>
    </source>
</reference>
<dbReference type="InterPro" id="IPR036928">
    <property type="entry name" value="AS_sf"/>
</dbReference>
<protein>
    <submittedName>
        <fullName evidence="2">Amidase</fullName>
    </submittedName>
</protein>
<comment type="caution">
    <text evidence="2">The sequence shown here is derived from an EMBL/GenBank/DDBJ whole genome shotgun (WGS) entry which is preliminary data.</text>
</comment>
<accession>A0A480ALU4</accession>
<dbReference type="Gene3D" id="3.90.1300.10">
    <property type="entry name" value="Amidase signature (AS) domain"/>
    <property type="match status" value="1"/>
</dbReference>
<organism evidence="2 3">
    <name type="scientific">Pseudaquabacterium pictum</name>
    <dbReference type="NCBI Taxonomy" id="2315236"/>
    <lineage>
        <taxon>Bacteria</taxon>
        <taxon>Pseudomonadati</taxon>
        <taxon>Pseudomonadota</taxon>
        <taxon>Betaproteobacteria</taxon>
        <taxon>Burkholderiales</taxon>
        <taxon>Sphaerotilaceae</taxon>
        <taxon>Pseudaquabacterium</taxon>
    </lineage>
</organism>
<keyword evidence="3" id="KW-1185">Reference proteome</keyword>
<name>A0A480ALU4_9BURK</name>
<dbReference type="AlphaFoldDB" id="A0A480ALU4"/>
<dbReference type="Pfam" id="PF01425">
    <property type="entry name" value="Amidase"/>
    <property type="match status" value="1"/>
</dbReference>
<dbReference type="InterPro" id="IPR052739">
    <property type="entry name" value="FAAH2"/>
</dbReference>
<sequence length="489" mass="51844">MNPETFNMTHLHFESATRLAQRIRARETSARDLLEHFLARVDRLNPALNAVVVQDRAGARAAADAADAAQARGDALGPLHGVPMTVKESYDLAGTPTTWGIPELRDNTVHTDALAIQRLKAAGAVVFGKTNVPIRLADFQSYNAIYGTTQNPWKHGATPGGSSGGSAAALAAGLTGLEIGSDIGGSIRNPAHYCGVFGLKPTWNLVPMRGHALGGVLTPTDISVIGPLARSAHDLELALHLLLPPDVIEARGLRVDLPGLTEPTRALRVAVWRTDALCPVSAAVQARVDAVARALAGQGAQVDDAARPGFEAAHSHAVFQGLLQAAMSVRFPDADFAQLVAEAAALDPADQGPAAQVLRAQTMRARDWQRLNEARTQIRWAWHRFFQQWDVVVAPVMSTTAFPQDERPFGQRSIGVDGQSLPYFSQIFWAGLAGVAQLPAVVVPGGAAPDGLPVGVQLIGPAYGDLRMVQLAQRLEALGFAFTPPPGMA</sequence>
<proteinExistence type="predicted"/>
<gene>
    <name evidence="2" type="ORF">AQPW35_00330</name>
</gene>
<evidence type="ECO:0000313" key="3">
    <source>
        <dbReference type="Proteomes" id="UP000301751"/>
    </source>
</evidence>
<evidence type="ECO:0000313" key="2">
    <source>
        <dbReference type="EMBL" id="GCL60952.1"/>
    </source>
</evidence>
<evidence type="ECO:0000259" key="1">
    <source>
        <dbReference type="Pfam" id="PF01425"/>
    </source>
</evidence>
<dbReference type="SUPFAM" id="SSF75304">
    <property type="entry name" value="Amidase signature (AS) enzymes"/>
    <property type="match status" value="1"/>
</dbReference>
<dbReference type="PANTHER" id="PTHR43372:SF4">
    <property type="entry name" value="FATTY-ACID AMIDE HYDROLASE 2"/>
    <property type="match status" value="1"/>
</dbReference>